<evidence type="ECO:0000259" key="1">
    <source>
        <dbReference type="Pfam" id="PF13643"/>
    </source>
</evidence>
<proteinExistence type="predicted"/>
<comment type="caution">
    <text evidence="2">The sequence shown here is derived from an EMBL/GenBank/DDBJ whole genome shotgun (WGS) entry which is preliminary data.</text>
</comment>
<accession>A0A2A2T7C3</accession>
<evidence type="ECO:0000313" key="2">
    <source>
        <dbReference type="EMBL" id="PAX17537.1"/>
    </source>
</evidence>
<dbReference type="InterPro" id="IPR025285">
    <property type="entry name" value="DUF4145"/>
</dbReference>
<dbReference type="Pfam" id="PF13643">
    <property type="entry name" value="DUF4145"/>
    <property type="match status" value="1"/>
</dbReference>
<name>A0A2A2T7C3_9BURK</name>
<reference evidence="2 3" key="1">
    <citation type="submission" date="2017-08" db="EMBL/GenBank/DDBJ databases">
        <title>WGS of Clinical strains of the CDC Group NO-1 linked to zoonotic infections in humans.</title>
        <authorList>
            <person name="Bernier A.-M."/>
            <person name="Bernard K."/>
        </authorList>
    </citation>
    <scope>NUCLEOTIDE SEQUENCE [LARGE SCALE GENOMIC DNA]</scope>
    <source>
        <strain evidence="2 3">NML91-0035</strain>
    </source>
</reference>
<gene>
    <name evidence="2" type="ORF">CLI92_04535</name>
</gene>
<organism evidence="2 3">
    <name type="scientific">Vandammella animalimorsus</name>
    <dbReference type="NCBI Taxonomy" id="2029117"/>
    <lineage>
        <taxon>Bacteria</taxon>
        <taxon>Pseudomonadati</taxon>
        <taxon>Pseudomonadota</taxon>
        <taxon>Betaproteobacteria</taxon>
        <taxon>Burkholderiales</taxon>
        <taxon>Comamonadaceae</taxon>
        <taxon>Vandammella</taxon>
    </lineage>
</organism>
<feature type="domain" description="DUF4145" evidence="1">
    <location>
        <begin position="37"/>
        <end position="123"/>
    </location>
</feature>
<dbReference type="EMBL" id="NTBI01000003">
    <property type="protein sequence ID" value="PAX17537.1"/>
    <property type="molecule type" value="Genomic_DNA"/>
</dbReference>
<dbReference type="Proteomes" id="UP000217780">
    <property type="component" value="Unassembled WGS sequence"/>
</dbReference>
<sequence length="150" mass="16716">MDGPGPATYFPPRVSRRKPTWASHYDLPSEYLSLLEETYTALHADSRRLAMMGARALIDTVIRRNAGDQQNFSQGLRALAEKCLISEQERKIIEAAIEAGHASAHRGHKPTAKDVNVVIDTVERLIHTEILAEQARELKKSTPPRPPRAA</sequence>
<dbReference type="AlphaFoldDB" id="A0A2A2T7C3"/>
<evidence type="ECO:0000313" key="3">
    <source>
        <dbReference type="Proteomes" id="UP000217780"/>
    </source>
</evidence>
<protein>
    <recommendedName>
        <fullName evidence="1">DUF4145 domain-containing protein</fullName>
    </recommendedName>
</protein>